<comment type="subcellular location">
    <subcellularLocation>
        <location evidence="10">Mitochondrion</location>
    </subcellularLocation>
</comment>
<dbReference type="PIRSF" id="PIRSF000850">
    <property type="entry name" value="Phospholipase_D_PSS"/>
    <property type="match status" value="1"/>
</dbReference>
<keyword evidence="10" id="KW-0547">Nucleotide-binding</keyword>
<dbReference type="SMART" id="SM00155">
    <property type="entry name" value="PLDc"/>
    <property type="match status" value="2"/>
</dbReference>
<dbReference type="GO" id="GO:0005524">
    <property type="term" value="F:ATP binding"/>
    <property type="evidence" value="ECO:0007669"/>
    <property type="project" value="UniProtKB-KW"/>
</dbReference>
<evidence type="ECO:0000256" key="10">
    <source>
        <dbReference type="RuleBase" id="RU365024"/>
    </source>
</evidence>
<feature type="domain" description="PLD phosphodiesterase" evidence="11">
    <location>
        <begin position="187"/>
        <end position="213"/>
    </location>
</feature>
<evidence type="ECO:0000256" key="7">
    <source>
        <dbReference type="ARBA" id="ARBA00023209"/>
    </source>
</evidence>
<keyword evidence="10" id="KW-0496">Mitochondrion</keyword>
<proteinExistence type="inferred from homology"/>
<keyword evidence="4 10" id="KW-0808">Transferase</keyword>
<name>A0A086T2R2_HAPC1</name>
<comment type="pathway">
    <text evidence="1 10">Phospholipid metabolism; phosphatidylglycerol biosynthesis; phosphatidylglycerol from CDP-diacylglycerol: step 1/2.</text>
</comment>
<organism evidence="12 13">
    <name type="scientific">Hapsidospora chrysogenum (strain ATCC 11550 / CBS 779.69 / DSM 880 / IAM 14645 / JCM 23072 / IMI 49137)</name>
    <name type="common">Acremonium chrysogenum</name>
    <dbReference type="NCBI Taxonomy" id="857340"/>
    <lineage>
        <taxon>Eukaryota</taxon>
        <taxon>Fungi</taxon>
        <taxon>Dikarya</taxon>
        <taxon>Ascomycota</taxon>
        <taxon>Pezizomycotina</taxon>
        <taxon>Sordariomycetes</taxon>
        <taxon>Hypocreomycetidae</taxon>
        <taxon>Hypocreales</taxon>
        <taxon>Bionectriaceae</taxon>
        <taxon>Hapsidospora</taxon>
    </lineage>
</organism>
<dbReference type="UniPathway" id="UPA00084">
    <property type="reaction ID" value="UER00503"/>
</dbReference>
<keyword evidence="13" id="KW-1185">Reference proteome</keyword>
<evidence type="ECO:0000256" key="2">
    <source>
        <dbReference type="ARBA" id="ARBA00010682"/>
    </source>
</evidence>
<dbReference type="Gene3D" id="3.30.870.10">
    <property type="entry name" value="Endonuclease Chain A"/>
    <property type="match status" value="2"/>
</dbReference>
<evidence type="ECO:0000256" key="5">
    <source>
        <dbReference type="ARBA" id="ARBA00022737"/>
    </source>
</evidence>
<dbReference type="InterPro" id="IPR001736">
    <property type="entry name" value="PLipase_D/transphosphatidylase"/>
</dbReference>
<keyword evidence="5" id="KW-0677">Repeat</keyword>
<dbReference type="PROSITE" id="PS50035">
    <property type="entry name" value="PLD"/>
    <property type="match status" value="1"/>
</dbReference>
<dbReference type="STRING" id="857340.A0A086T2R2"/>
<dbReference type="AlphaFoldDB" id="A0A086T2R2"/>
<evidence type="ECO:0000313" key="12">
    <source>
        <dbReference type="EMBL" id="KFH43644.1"/>
    </source>
</evidence>
<dbReference type="Pfam" id="PF13091">
    <property type="entry name" value="PLDc_2"/>
    <property type="match status" value="1"/>
</dbReference>
<protein>
    <recommendedName>
        <fullName evidence="10">CDP-diacylglycerol--glycerol-3-phosphate 3-phosphatidyltransferase</fullName>
        <ecNumber evidence="10">2.7.8.5</ecNumber>
    </recommendedName>
</protein>
<evidence type="ECO:0000256" key="6">
    <source>
        <dbReference type="ARBA" id="ARBA00023098"/>
    </source>
</evidence>
<dbReference type="HOGENOM" id="CLU_030471_1_1_1"/>
<dbReference type="CDD" id="cd09135">
    <property type="entry name" value="PLDc_PGS1_euk_1"/>
    <property type="match status" value="1"/>
</dbReference>
<dbReference type="SUPFAM" id="SSF56024">
    <property type="entry name" value="Phospholipase D/nuclease"/>
    <property type="match status" value="2"/>
</dbReference>
<reference evidence="13" key="1">
    <citation type="journal article" date="2014" name="Genome Announc.">
        <title>Genome sequence and annotation of Acremonium chrysogenum, producer of the beta-lactam antibiotic cephalosporin C.</title>
        <authorList>
            <person name="Terfehr D."/>
            <person name="Dahlmann T.A."/>
            <person name="Specht T."/>
            <person name="Zadra I."/>
            <person name="Kuernsteiner H."/>
            <person name="Kueck U."/>
        </authorList>
    </citation>
    <scope>NUCLEOTIDE SEQUENCE [LARGE SCALE GENOMIC DNA]</scope>
    <source>
        <strain evidence="13">ATCC 11550 / CBS 779.69 / DSM 880 / IAM 14645 / JCM 23072 / IMI 49137</strain>
    </source>
</reference>
<keyword evidence="8 10" id="KW-1208">Phospholipid metabolism</keyword>
<evidence type="ECO:0000256" key="8">
    <source>
        <dbReference type="ARBA" id="ARBA00023264"/>
    </source>
</evidence>
<keyword evidence="6 10" id="KW-0443">Lipid metabolism</keyword>
<dbReference type="EMBL" id="JPKY01000064">
    <property type="protein sequence ID" value="KFH43644.1"/>
    <property type="molecule type" value="Genomic_DNA"/>
</dbReference>
<dbReference type="PANTHER" id="PTHR12586">
    <property type="entry name" value="CDP-DIACYLGLYCEROL--SERINE O-PHOSPHATIDYLTRANSFERASE"/>
    <property type="match status" value="1"/>
</dbReference>
<keyword evidence="10" id="KW-0067">ATP-binding</keyword>
<accession>A0A086T2R2</accession>
<dbReference type="GO" id="GO:0032049">
    <property type="term" value="P:cardiolipin biosynthetic process"/>
    <property type="evidence" value="ECO:0007669"/>
    <property type="project" value="EnsemblFungi"/>
</dbReference>
<dbReference type="GO" id="GO:0008444">
    <property type="term" value="F:CDP-diacylglycerol-glycerol-3-phosphate 3-phosphatidyltransferase activity"/>
    <property type="evidence" value="ECO:0007669"/>
    <property type="project" value="UniProtKB-EC"/>
</dbReference>
<dbReference type="CDD" id="cd09137">
    <property type="entry name" value="PLDc_PGS1_euk_2"/>
    <property type="match status" value="1"/>
</dbReference>
<evidence type="ECO:0000256" key="4">
    <source>
        <dbReference type="ARBA" id="ARBA00022679"/>
    </source>
</evidence>
<dbReference type="OrthoDB" id="10250191at2759"/>
<dbReference type="InterPro" id="IPR025202">
    <property type="entry name" value="PLD-like_dom"/>
</dbReference>
<dbReference type="PANTHER" id="PTHR12586:SF1">
    <property type="entry name" value="CDP-DIACYLGLYCEROL--GLYCEROL-3-PHOSPHATE 3-PHOSPHATIDYLTRANSFERASE, MITOCHONDRIAL"/>
    <property type="match status" value="1"/>
</dbReference>
<evidence type="ECO:0000259" key="11">
    <source>
        <dbReference type="PROSITE" id="PS50035"/>
    </source>
</evidence>
<keyword evidence="7 10" id="KW-0594">Phospholipid biosynthesis</keyword>
<dbReference type="Proteomes" id="UP000029964">
    <property type="component" value="Unassembled WGS sequence"/>
</dbReference>
<comment type="catalytic activity">
    <reaction evidence="9 10">
        <text>a CDP-1,2-diacyl-sn-glycerol + sn-glycerol 3-phosphate = a 1,2-diacyl-sn-glycero-3-phospho-(1'-sn-glycero-3'-phosphate) + CMP + H(+)</text>
        <dbReference type="Rhea" id="RHEA:12593"/>
        <dbReference type="ChEBI" id="CHEBI:15378"/>
        <dbReference type="ChEBI" id="CHEBI:57597"/>
        <dbReference type="ChEBI" id="CHEBI:58332"/>
        <dbReference type="ChEBI" id="CHEBI:60110"/>
        <dbReference type="ChEBI" id="CHEBI:60377"/>
        <dbReference type="EC" id="2.7.8.5"/>
    </reaction>
</comment>
<comment type="similarity">
    <text evidence="2 10">Belongs to the CDP-alcohol phosphatidyltransferase class-II family.</text>
</comment>
<dbReference type="GO" id="GO:0031966">
    <property type="term" value="C:mitochondrial membrane"/>
    <property type="evidence" value="ECO:0007669"/>
    <property type="project" value="EnsemblFungi"/>
</dbReference>
<evidence type="ECO:0000256" key="1">
    <source>
        <dbReference type="ARBA" id="ARBA00005042"/>
    </source>
</evidence>
<evidence type="ECO:0000313" key="13">
    <source>
        <dbReference type="Proteomes" id="UP000029964"/>
    </source>
</evidence>
<evidence type="ECO:0000256" key="3">
    <source>
        <dbReference type="ARBA" id="ARBA00022516"/>
    </source>
</evidence>
<keyword evidence="3 10" id="KW-0444">Lipid biosynthesis</keyword>
<sequence>MLARGCARCAGRARVGPLSRPRIPPAARSQCRRYSSQAGTPTPLSHGNVVGSLAPFVSELDRIAPSFDVRGDQIEVIQTPAEFYETLKDRIRNAKRRIFLSTLYIGKTERELLETLRDALRRNPELKLSILTDALRGTREAPNPSCASLLAPLVDEFGAHRVEVRMYHTPNLTGLRKRAVPNRINEGWGLQHMKLYGVDDEIIMSGANLSTDYFTNRQDRYHLFSSRDITEHFWRIHEAVSKFSFLVQPSTDDPAGFTLSWPEANSAPSPLQRPDAFIKSTTDTLRPLILPTPAPKTDVGGGGGGEDSSAGFADTRVYMLAQMSQVMKPDASTELPAITHILKTLASPAYRDASWTFTAGYFNPDPSLTRLLIDTAASSERGNNTVITAAPEANGFYRSPGVSGLLPDAYVLLARRFLTAVQRSGRDGNITLKEWRRGTVGKPGGWTYHAKGLWITLPGDKDPAVSLVGSSNYTRRSYSLDLEVGALVVTRNEGLKARLGGEQRWLQEHAQPVTQDDFARNERGVGLHVRIAMWIVKAVGGAL</sequence>
<dbReference type="EC" id="2.7.8.5" evidence="10"/>
<gene>
    <name evidence="12" type="ORF">ACRE_055890</name>
</gene>
<dbReference type="InterPro" id="IPR016270">
    <property type="entry name" value="PGS1"/>
</dbReference>
<comment type="function">
    <text evidence="10">Functions in the biosynthesis of the anionic phospholipids phosphatidylglycerol and cardiolipin.</text>
</comment>
<evidence type="ECO:0000256" key="9">
    <source>
        <dbReference type="ARBA" id="ARBA00048586"/>
    </source>
</evidence>
<comment type="caution">
    <text evidence="12">The sequence shown here is derived from an EMBL/GenBank/DDBJ whole genome shotgun (WGS) entry which is preliminary data.</text>
</comment>